<keyword evidence="3" id="KW-1185">Reference proteome</keyword>
<proteinExistence type="predicted"/>
<comment type="caution">
    <text evidence="2">The sequence shown here is derived from an EMBL/GenBank/DDBJ whole genome shotgun (WGS) entry which is preliminary data.</text>
</comment>
<organism evidence="2 3">
    <name type="scientific">Bagarius yarrelli</name>
    <name type="common">Goonch</name>
    <name type="synonym">Bagrus yarrelli</name>
    <dbReference type="NCBI Taxonomy" id="175774"/>
    <lineage>
        <taxon>Eukaryota</taxon>
        <taxon>Metazoa</taxon>
        <taxon>Chordata</taxon>
        <taxon>Craniata</taxon>
        <taxon>Vertebrata</taxon>
        <taxon>Euteleostomi</taxon>
        <taxon>Actinopterygii</taxon>
        <taxon>Neopterygii</taxon>
        <taxon>Teleostei</taxon>
        <taxon>Ostariophysi</taxon>
        <taxon>Siluriformes</taxon>
        <taxon>Sisoridae</taxon>
        <taxon>Sisorinae</taxon>
        <taxon>Bagarius</taxon>
    </lineage>
</organism>
<dbReference type="AlphaFoldDB" id="A0A556VCA7"/>
<dbReference type="EMBL" id="VCAZ01000221">
    <property type="protein sequence ID" value="TTJ38830.1"/>
    <property type="molecule type" value="Genomic_DNA"/>
</dbReference>
<evidence type="ECO:0000313" key="2">
    <source>
        <dbReference type="EMBL" id="TTJ38830.1"/>
    </source>
</evidence>
<reference evidence="2 3" key="1">
    <citation type="journal article" date="2019" name="Genome Biol. Evol.">
        <title>Whole-Genome Sequencing of the Giant Devil Catfish, Bagarius yarrelli.</title>
        <authorList>
            <person name="Jiang W."/>
            <person name="Lv Y."/>
            <person name="Cheng L."/>
            <person name="Yang K."/>
            <person name="Chao B."/>
            <person name="Wang X."/>
            <person name="Li Y."/>
            <person name="Pan X."/>
            <person name="You X."/>
            <person name="Zhang Y."/>
            <person name="Yang J."/>
            <person name="Li J."/>
            <person name="Zhang X."/>
            <person name="Liu S."/>
            <person name="Sun C."/>
            <person name="Yang J."/>
            <person name="Shi Q."/>
        </authorList>
    </citation>
    <scope>NUCLEOTIDE SEQUENCE [LARGE SCALE GENOMIC DNA]</scope>
    <source>
        <strain evidence="2">JWS20170419001</strain>
        <tissue evidence="2">Muscle</tissue>
    </source>
</reference>
<protein>
    <submittedName>
        <fullName evidence="2">Uncharacterized protein</fullName>
    </submittedName>
</protein>
<evidence type="ECO:0000313" key="3">
    <source>
        <dbReference type="Proteomes" id="UP000319801"/>
    </source>
</evidence>
<dbReference type="OrthoDB" id="416553at2759"/>
<dbReference type="Proteomes" id="UP000319801">
    <property type="component" value="Unassembled WGS sequence"/>
</dbReference>
<gene>
    <name evidence="2" type="ORF">Baya_15527</name>
</gene>
<feature type="region of interest" description="Disordered" evidence="1">
    <location>
        <begin position="94"/>
        <end position="114"/>
    </location>
</feature>
<accession>A0A556VCA7</accession>
<name>A0A556VCA7_BAGYA</name>
<evidence type="ECO:0000256" key="1">
    <source>
        <dbReference type="SAM" id="MobiDB-lite"/>
    </source>
</evidence>
<sequence>MTSHSSHTHSDPRVVKHRHLLEELRAPELCNSDTDTPRSDDIKALRNIKVMEECKGKTSLKRSFDIDDVDEIPTFSPASTVTTPISPSSLLNKANEVRSPGGLVSPHISFEDQS</sequence>